<dbReference type="InterPro" id="IPR016161">
    <property type="entry name" value="Ald_DH/histidinol_DH"/>
</dbReference>
<evidence type="ECO:0000313" key="7">
    <source>
        <dbReference type="Proteomes" id="UP000005092"/>
    </source>
</evidence>
<dbReference type="PROSITE" id="PS00687">
    <property type="entry name" value="ALDEHYDE_DEHYDR_GLU"/>
    <property type="match status" value="1"/>
</dbReference>
<evidence type="ECO:0000256" key="4">
    <source>
        <dbReference type="RuleBase" id="RU003345"/>
    </source>
</evidence>
<keyword evidence="2 4" id="KW-0560">Oxidoreductase</keyword>
<dbReference type="InterPro" id="IPR029510">
    <property type="entry name" value="Ald_DH_CS_GLU"/>
</dbReference>
<dbReference type="NCBIfam" id="NF010000">
    <property type="entry name" value="PRK13473.1"/>
    <property type="match status" value="1"/>
</dbReference>
<accession>I9X5Q1</accession>
<organism evidence="6 7">
    <name type="scientific">Rhizobium leguminosarum bv. trifolii WSM597</name>
    <dbReference type="NCBI Taxonomy" id="754764"/>
    <lineage>
        <taxon>Bacteria</taxon>
        <taxon>Pseudomonadati</taxon>
        <taxon>Pseudomonadota</taxon>
        <taxon>Alphaproteobacteria</taxon>
        <taxon>Hyphomicrobiales</taxon>
        <taxon>Rhizobiaceae</taxon>
        <taxon>Rhizobium/Agrobacterium group</taxon>
        <taxon>Rhizobium</taxon>
    </lineage>
</organism>
<dbReference type="OrthoDB" id="9812625at2"/>
<dbReference type="Gene3D" id="3.40.309.10">
    <property type="entry name" value="Aldehyde Dehydrogenase, Chain A, domain 2"/>
    <property type="match status" value="1"/>
</dbReference>
<reference evidence="6 7" key="1">
    <citation type="submission" date="2012-02" db="EMBL/GenBank/DDBJ databases">
        <title>Improved High-Quality Draft Sequence of Rhizobium leguminosarum bv. trifolii WSM597.</title>
        <authorList>
            <consortium name="US DOE Joint Genome Institute"/>
            <person name="Lucas S."/>
            <person name="Han J."/>
            <person name="Lapidus A."/>
            <person name="Cheng J.-F."/>
            <person name="Goodwin L."/>
            <person name="Pitluck S."/>
            <person name="Peters L."/>
            <person name="Ovchinnikova G."/>
            <person name="Held B."/>
            <person name="Detter J.C."/>
            <person name="Han C."/>
            <person name="Tapia R."/>
            <person name="Land M."/>
            <person name="Hauser L."/>
            <person name="Kyrpides N."/>
            <person name="Ivanova N."/>
            <person name="Pagani I."/>
            <person name="Brau L."/>
            <person name="Yates R."/>
            <person name="O'Hara G."/>
            <person name="Rui T."/>
            <person name="Howieson J."/>
            <person name="Reeve W."/>
            <person name="Woyke T."/>
        </authorList>
    </citation>
    <scope>NUCLEOTIDE SEQUENCE [LARGE SCALE GENOMIC DNA]</scope>
    <source>
        <strain evidence="6 7">WSM597</strain>
    </source>
</reference>
<dbReference type="InterPro" id="IPR015590">
    <property type="entry name" value="Aldehyde_DH_dom"/>
</dbReference>
<dbReference type="HOGENOM" id="CLU_005391_0_0_5"/>
<evidence type="ECO:0000259" key="5">
    <source>
        <dbReference type="Pfam" id="PF00171"/>
    </source>
</evidence>
<dbReference type="FunFam" id="3.40.309.10:FF:000009">
    <property type="entry name" value="Aldehyde dehydrogenase A"/>
    <property type="match status" value="1"/>
</dbReference>
<dbReference type="AlphaFoldDB" id="I9X5Q1"/>
<feature type="active site" evidence="3">
    <location>
        <position position="246"/>
    </location>
</feature>
<dbReference type="PANTHER" id="PTHR11699">
    <property type="entry name" value="ALDEHYDE DEHYDROGENASE-RELATED"/>
    <property type="match status" value="1"/>
</dbReference>
<evidence type="ECO:0000256" key="3">
    <source>
        <dbReference type="PROSITE-ProRule" id="PRU10007"/>
    </source>
</evidence>
<evidence type="ECO:0000256" key="2">
    <source>
        <dbReference type="ARBA" id="ARBA00023002"/>
    </source>
</evidence>
<dbReference type="FunFam" id="3.40.605.10:FF:000001">
    <property type="entry name" value="Aldehyde dehydrogenase 1"/>
    <property type="match status" value="1"/>
</dbReference>
<protein>
    <submittedName>
        <fullName evidence="6">NAD-dependent aldehyde dehydrogenase</fullName>
    </submittedName>
</protein>
<dbReference type="SUPFAM" id="SSF53720">
    <property type="entry name" value="ALDH-like"/>
    <property type="match status" value="1"/>
</dbReference>
<dbReference type="EMBL" id="JH719381">
    <property type="protein sequence ID" value="EJB04131.1"/>
    <property type="molecule type" value="Genomic_DNA"/>
</dbReference>
<dbReference type="RefSeq" id="WP_003588441.1">
    <property type="nucleotide sequence ID" value="NZ_JH719381.1"/>
</dbReference>
<dbReference type="GO" id="GO:0004030">
    <property type="term" value="F:aldehyde dehydrogenase [NAD(P)+] activity"/>
    <property type="evidence" value="ECO:0007669"/>
    <property type="project" value="UniProtKB-ARBA"/>
</dbReference>
<evidence type="ECO:0000313" key="6">
    <source>
        <dbReference type="EMBL" id="EJB04131.1"/>
    </source>
</evidence>
<sequence length="473" mass="50231">MQTRLLINGKLVEGEGEALAILDPATGREIVRVAEASKTQVDAAVQAAAAAFDTFSRSQPKDRASYLHQMANVLEENSQELAELESLDVGKPWPSAHDDEMPLTIDTFRFFAGAARTMTGAAAGEYVAGHTSMIRREAVGPVAAITPWNYPLMMAAWKLAAAIAAGCTVVLKPSEITPLSTLRMAELFADILPKGVLNVVHGRGASVGDRLINSPEMEAIAVTGSPATGMAAMRAAAQQIKHVHLELGGKAPVIAFDDADVELLAQTIRYGSYFNAGQDCAQPCRLLVQDGIYDAVVDAVAKEVAQIKIGAQKAPGTQMGPVVSAAQLDRVAGFVDRARATSEVVCGGRRGNGEGFFYEPTLIANAENDSEIATQEVFGPVVTVSRFSSADEAICIANTGRYGLASSVWTRDLGRSMDVTSRLRYGFTWVNTHGVATPEMPWAAMKGSGTGCDMSIHALDAYTSVRHVMFSHG</sequence>
<gene>
    <name evidence="6" type="ORF">Rleg9DRAFT_2979</name>
</gene>
<evidence type="ECO:0000256" key="1">
    <source>
        <dbReference type="ARBA" id="ARBA00009986"/>
    </source>
</evidence>
<comment type="similarity">
    <text evidence="1 4">Belongs to the aldehyde dehydrogenase family.</text>
</comment>
<name>I9X5Q1_RHILT</name>
<dbReference type="InterPro" id="IPR016162">
    <property type="entry name" value="Ald_DH_N"/>
</dbReference>
<proteinExistence type="inferred from homology"/>
<feature type="domain" description="Aldehyde dehydrogenase" evidence="5">
    <location>
        <begin position="12"/>
        <end position="468"/>
    </location>
</feature>
<dbReference type="InterPro" id="IPR016163">
    <property type="entry name" value="Ald_DH_C"/>
</dbReference>
<dbReference type="Gene3D" id="3.40.605.10">
    <property type="entry name" value="Aldehyde Dehydrogenase, Chain A, domain 1"/>
    <property type="match status" value="1"/>
</dbReference>
<dbReference type="Pfam" id="PF00171">
    <property type="entry name" value="Aldedh"/>
    <property type="match status" value="1"/>
</dbReference>
<dbReference type="Proteomes" id="UP000005092">
    <property type="component" value="Unassembled WGS sequence"/>
</dbReference>